<dbReference type="GO" id="GO:0046872">
    <property type="term" value="F:metal ion binding"/>
    <property type="evidence" value="ECO:0007669"/>
    <property type="project" value="UniProtKB-KW"/>
</dbReference>
<keyword evidence="1" id="KW-0378">Hydrolase</keyword>
<accession>A0A917IC85</accession>
<comment type="cofactor">
    <cofactor evidence="2">
        <name>Mn(2+)</name>
        <dbReference type="ChEBI" id="CHEBI:29035"/>
    </cofactor>
    <text evidence="2">The Mn(2+) ion enhances activity.</text>
</comment>
<evidence type="ECO:0000313" key="6">
    <source>
        <dbReference type="Proteomes" id="UP000657592"/>
    </source>
</evidence>
<dbReference type="SUPFAM" id="SSF55031">
    <property type="entry name" value="Bacterial exopeptidase dimerisation domain"/>
    <property type="match status" value="1"/>
</dbReference>
<feature type="binding site" evidence="2">
    <location>
        <position position="124"/>
    </location>
    <ligand>
        <name>Mn(2+)</name>
        <dbReference type="ChEBI" id="CHEBI:29035"/>
        <label>2</label>
    </ligand>
</feature>
<dbReference type="InterPro" id="IPR002933">
    <property type="entry name" value="Peptidase_M20"/>
</dbReference>
<dbReference type="FunFam" id="3.30.70.360:FF:000001">
    <property type="entry name" value="N-acetyldiaminopimelate deacetylase"/>
    <property type="match status" value="1"/>
</dbReference>
<reference evidence="5" key="1">
    <citation type="journal article" date="2014" name="Int. J. Syst. Evol. Microbiol.">
        <title>Complete genome sequence of Corynebacterium casei LMG S-19264T (=DSM 44701T), isolated from a smear-ripened cheese.</title>
        <authorList>
            <consortium name="US DOE Joint Genome Institute (JGI-PGF)"/>
            <person name="Walter F."/>
            <person name="Albersmeier A."/>
            <person name="Kalinowski J."/>
            <person name="Ruckert C."/>
        </authorList>
    </citation>
    <scope>NUCLEOTIDE SEQUENCE</scope>
    <source>
        <strain evidence="5">CGMCC 1.15794</strain>
    </source>
</reference>
<reference evidence="5" key="2">
    <citation type="submission" date="2020-09" db="EMBL/GenBank/DDBJ databases">
        <authorList>
            <person name="Sun Q."/>
            <person name="Zhou Y."/>
        </authorList>
    </citation>
    <scope>NUCLEOTIDE SEQUENCE</scope>
    <source>
        <strain evidence="5">CGMCC 1.15794</strain>
    </source>
</reference>
<dbReference type="Pfam" id="PF01546">
    <property type="entry name" value="Peptidase_M20"/>
    <property type="match status" value="1"/>
</dbReference>
<dbReference type="SUPFAM" id="SSF53187">
    <property type="entry name" value="Zn-dependent exopeptidases"/>
    <property type="match status" value="1"/>
</dbReference>
<dbReference type="InterPro" id="IPR011650">
    <property type="entry name" value="Peptidase_M20_dimer"/>
</dbReference>
<dbReference type="PANTHER" id="PTHR11014:SF63">
    <property type="entry name" value="METALLOPEPTIDASE, PUTATIVE (AFU_ORTHOLOGUE AFUA_6G09600)-RELATED"/>
    <property type="match status" value="1"/>
</dbReference>
<organism evidence="5 6">
    <name type="scientific">Microbacterium album</name>
    <dbReference type="NCBI Taxonomy" id="2053191"/>
    <lineage>
        <taxon>Bacteria</taxon>
        <taxon>Bacillati</taxon>
        <taxon>Actinomycetota</taxon>
        <taxon>Actinomycetes</taxon>
        <taxon>Micrococcales</taxon>
        <taxon>Microbacteriaceae</taxon>
        <taxon>Microbacterium</taxon>
    </lineage>
</organism>
<sequence>MSGGKSAVSSTRVMPPGADASGARERLTDDAAALLPDLVALRRELHADPEIGLALPRTKARVLAALDGLPLEITEADAIGSVVAVLRGGNPGPVVLLRGDMDALPMREESDVPYRATGETMHACGHDLHVAGLVGAAHLLAARADELSGDVVFMFQPGEETGEGAERMIADGVLGAAGRPVDAAYGIHVVPGEYGIFSTRPGPIMAGCAELEVVVQGRGGHASAPHLTRDPVPVVAELVTALQAYVTRRFDVFDPVVLSVTQLQAGGAARNIIGDRATLGATMRMLSAAALERLRDELPRLARSVAAAHGCAAEATVDVLLPPTVNDVDLAADALKTLRAAFGEERVWTTPTPVMGSEDFSHVLREVPGVFLFLRATPPELDLATIAPNHSPHVVFDDAVLADQATALALLALSHLGR</sequence>
<dbReference type="EMBL" id="BMJY01000001">
    <property type="protein sequence ID" value="GGH33374.1"/>
    <property type="molecule type" value="Genomic_DNA"/>
</dbReference>
<dbReference type="PANTHER" id="PTHR11014">
    <property type="entry name" value="PEPTIDASE M20 FAMILY MEMBER"/>
    <property type="match status" value="1"/>
</dbReference>
<dbReference type="GO" id="GO:0050118">
    <property type="term" value="F:N-acetyldiaminopimelate deacetylase activity"/>
    <property type="evidence" value="ECO:0007669"/>
    <property type="project" value="UniProtKB-ARBA"/>
</dbReference>
<keyword evidence="6" id="KW-1185">Reference proteome</keyword>
<feature type="region of interest" description="Disordered" evidence="3">
    <location>
        <begin position="1"/>
        <end position="25"/>
    </location>
</feature>
<dbReference type="PIRSF" id="PIRSF005962">
    <property type="entry name" value="Pept_M20D_amidohydro"/>
    <property type="match status" value="1"/>
</dbReference>
<comment type="caution">
    <text evidence="5">The sequence shown here is derived from an EMBL/GenBank/DDBJ whole genome shotgun (WGS) entry which is preliminary data.</text>
</comment>
<dbReference type="Pfam" id="PF07687">
    <property type="entry name" value="M20_dimer"/>
    <property type="match status" value="1"/>
</dbReference>
<dbReference type="AlphaFoldDB" id="A0A917IC85"/>
<dbReference type="Gene3D" id="3.30.70.360">
    <property type="match status" value="1"/>
</dbReference>
<evidence type="ECO:0000256" key="2">
    <source>
        <dbReference type="PIRSR" id="PIRSR005962-1"/>
    </source>
</evidence>
<gene>
    <name evidence="5" type="ORF">GCM10010921_00260</name>
</gene>
<proteinExistence type="predicted"/>
<feature type="binding site" evidence="2">
    <location>
        <position position="126"/>
    </location>
    <ligand>
        <name>Mn(2+)</name>
        <dbReference type="ChEBI" id="CHEBI:29035"/>
        <label>2</label>
    </ligand>
</feature>
<keyword evidence="2" id="KW-0464">Manganese</keyword>
<keyword evidence="2" id="KW-0479">Metal-binding</keyword>
<feature type="binding site" evidence="2">
    <location>
        <position position="188"/>
    </location>
    <ligand>
        <name>Mn(2+)</name>
        <dbReference type="ChEBI" id="CHEBI:29035"/>
        <label>2</label>
    </ligand>
</feature>
<feature type="binding site" evidence="2">
    <location>
        <position position="390"/>
    </location>
    <ligand>
        <name>Mn(2+)</name>
        <dbReference type="ChEBI" id="CHEBI:29035"/>
        <label>2</label>
    </ligand>
</feature>
<evidence type="ECO:0000256" key="1">
    <source>
        <dbReference type="ARBA" id="ARBA00022801"/>
    </source>
</evidence>
<dbReference type="InterPro" id="IPR036264">
    <property type="entry name" value="Bact_exopeptidase_dim_dom"/>
</dbReference>
<evidence type="ECO:0000256" key="3">
    <source>
        <dbReference type="SAM" id="MobiDB-lite"/>
    </source>
</evidence>
<evidence type="ECO:0000259" key="4">
    <source>
        <dbReference type="Pfam" id="PF07687"/>
    </source>
</evidence>
<protein>
    <submittedName>
        <fullName evidence="5">Amidohydrolase</fullName>
    </submittedName>
</protein>
<dbReference type="InterPro" id="IPR017439">
    <property type="entry name" value="Amidohydrolase"/>
</dbReference>
<feature type="domain" description="Peptidase M20 dimerisation" evidence="4">
    <location>
        <begin position="207"/>
        <end position="306"/>
    </location>
</feature>
<name>A0A917IC85_9MICO</name>
<dbReference type="GO" id="GO:0019877">
    <property type="term" value="P:diaminopimelate biosynthetic process"/>
    <property type="evidence" value="ECO:0007669"/>
    <property type="project" value="UniProtKB-ARBA"/>
</dbReference>
<feature type="binding site" evidence="2">
    <location>
        <position position="160"/>
    </location>
    <ligand>
        <name>Mn(2+)</name>
        <dbReference type="ChEBI" id="CHEBI:29035"/>
        <label>2</label>
    </ligand>
</feature>
<dbReference type="CDD" id="cd03886">
    <property type="entry name" value="M20_Acy1"/>
    <property type="match status" value="1"/>
</dbReference>
<evidence type="ECO:0000313" key="5">
    <source>
        <dbReference type="EMBL" id="GGH33374.1"/>
    </source>
</evidence>
<dbReference type="Proteomes" id="UP000657592">
    <property type="component" value="Unassembled WGS sequence"/>
</dbReference>
<dbReference type="Gene3D" id="3.40.630.10">
    <property type="entry name" value="Zn peptidases"/>
    <property type="match status" value="1"/>
</dbReference>
<dbReference type="NCBIfam" id="TIGR01891">
    <property type="entry name" value="amidohydrolases"/>
    <property type="match status" value="1"/>
</dbReference>